<keyword evidence="2" id="KW-0472">Membrane</keyword>
<feature type="compositionally biased region" description="Basic residues" evidence="1">
    <location>
        <begin position="115"/>
        <end position="128"/>
    </location>
</feature>
<name>A0AAX6T0H7_HETGA</name>
<feature type="region of interest" description="Disordered" evidence="1">
    <location>
        <begin position="1"/>
        <end position="70"/>
    </location>
</feature>
<organism evidence="3 4">
    <name type="scientific">Heterocephalus glaber</name>
    <name type="common">Naked mole rat</name>
    <dbReference type="NCBI Taxonomy" id="10181"/>
    <lineage>
        <taxon>Eukaryota</taxon>
        <taxon>Metazoa</taxon>
        <taxon>Chordata</taxon>
        <taxon>Craniata</taxon>
        <taxon>Vertebrata</taxon>
        <taxon>Euteleostomi</taxon>
        <taxon>Mammalia</taxon>
        <taxon>Eutheria</taxon>
        <taxon>Euarchontoglires</taxon>
        <taxon>Glires</taxon>
        <taxon>Rodentia</taxon>
        <taxon>Hystricomorpha</taxon>
        <taxon>Bathyergidae</taxon>
        <taxon>Heterocephalus</taxon>
    </lineage>
</organism>
<evidence type="ECO:0000313" key="3">
    <source>
        <dbReference type="Proteomes" id="UP000694906"/>
    </source>
</evidence>
<feature type="region of interest" description="Disordered" evidence="1">
    <location>
        <begin position="86"/>
        <end position="134"/>
    </location>
</feature>
<keyword evidence="2" id="KW-1133">Transmembrane helix</keyword>
<reference evidence="4" key="1">
    <citation type="submission" date="2025-08" db="UniProtKB">
        <authorList>
            <consortium name="RefSeq"/>
        </authorList>
    </citation>
    <scope>IDENTIFICATION</scope>
</reference>
<feature type="transmembrane region" description="Helical" evidence="2">
    <location>
        <begin position="223"/>
        <end position="241"/>
    </location>
</feature>
<dbReference type="GeneID" id="110349327"/>
<keyword evidence="3" id="KW-1185">Reference proteome</keyword>
<dbReference type="Proteomes" id="UP000694906">
    <property type="component" value="Unplaced"/>
</dbReference>
<sequence length="260" mass="27903">MPSCRAGPDRAPLSRRPLSQGLAEGPGSPGLRGHRSRRGRPMARTRYPVLAAAPSTPSAAEPRQTQKGRERLPSFNLLLGASKAFSYPQSSSPEQRPPPTPTQKKTPIHPQGLQRQRHLPSGRCPRTHHNFETLDGRRGAPAWIRASRASFPTPGALNLEPRRRQRMQGPGLPEHSPRLGCAPRGPAPSPISAGSSWLPSAPRSSQPRPAAPSLAAAPAGGPVSLLLCFSILIAPCAVFFVDDDPRVQRKQELICLAFSG</sequence>
<gene>
    <name evidence="4" type="primary">LOC110349327</name>
</gene>
<protein>
    <submittedName>
        <fullName evidence="4">Uncharacterized protein LOC110349327</fullName>
    </submittedName>
</protein>
<evidence type="ECO:0000256" key="1">
    <source>
        <dbReference type="SAM" id="MobiDB-lite"/>
    </source>
</evidence>
<proteinExistence type="predicted"/>
<evidence type="ECO:0000256" key="2">
    <source>
        <dbReference type="SAM" id="Phobius"/>
    </source>
</evidence>
<accession>A0AAX6T0H7</accession>
<feature type="compositionally biased region" description="Low complexity" evidence="1">
    <location>
        <begin position="190"/>
        <end position="216"/>
    </location>
</feature>
<evidence type="ECO:0000313" key="4">
    <source>
        <dbReference type="RefSeq" id="XP_021114349.1"/>
    </source>
</evidence>
<dbReference type="RefSeq" id="XP_021114349.1">
    <property type="nucleotide sequence ID" value="XM_021258690.1"/>
</dbReference>
<feature type="region of interest" description="Disordered" evidence="1">
    <location>
        <begin position="147"/>
        <end position="216"/>
    </location>
</feature>
<dbReference type="AlphaFoldDB" id="A0AAX6T0H7"/>
<feature type="compositionally biased region" description="Low complexity" evidence="1">
    <location>
        <begin position="51"/>
        <end position="60"/>
    </location>
</feature>
<keyword evidence="2" id="KW-0812">Transmembrane</keyword>
<feature type="compositionally biased region" description="Basic residues" evidence="1">
    <location>
        <begin position="32"/>
        <end position="43"/>
    </location>
</feature>